<gene>
    <name evidence="1" type="ORF">SAMN05444352_13047</name>
</gene>
<accession>A0A239L1G1</accession>
<organism evidence="1 2">
    <name type="scientific">Pseudomonas japonica</name>
    <dbReference type="NCBI Taxonomy" id="256466"/>
    <lineage>
        <taxon>Bacteria</taxon>
        <taxon>Pseudomonadati</taxon>
        <taxon>Pseudomonadota</taxon>
        <taxon>Gammaproteobacteria</taxon>
        <taxon>Pseudomonadales</taxon>
        <taxon>Pseudomonadaceae</taxon>
        <taxon>Pseudomonas</taxon>
    </lineage>
</organism>
<dbReference type="InterPro" id="IPR009363">
    <property type="entry name" value="Phage_Mu_Gp16"/>
</dbReference>
<dbReference type="AlphaFoldDB" id="A0A239L1G1"/>
<reference evidence="2" key="1">
    <citation type="submission" date="2017-06" db="EMBL/GenBank/DDBJ databases">
        <authorList>
            <person name="Varghese N."/>
            <person name="Submissions S."/>
        </authorList>
    </citation>
    <scope>NUCLEOTIDE SEQUENCE [LARGE SCALE GENOMIC DNA]</scope>
    <source>
        <strain evidence="2">DSM 22348</strain>
    </source>
</reference>
<name>A0A239L1G1_9PSED</name>
<dbReference type="Pfam" id="PF06252">
    <property type="entry name" value="GemA"/>
    <property type="match status" value="1"/>
</dbReference>
<protein>
    <submittedName>
        <fullName evidence="1">Mu-like prophage protein gp16</fullName>
    </submittedName>
</protein>
<keyword evidence="2" id="KW-1185">Reference proteome</keyword>
<dbReference type="EMBL" id="FZOL01000030">
    <property type="protein sequence ID" value="SNT23384.1"/>
    <property type="molecule type" value="Genomic_DNA"/>
</dbReference>
<dbReference type="Proteomes" id="UP000198407">
    <property type="component" value="Unassembled WGS sequence"/>
</dbReference>
<dbReference type="RefSeq" id="WP_042127379.1">
    <property type="nucleotide sequence ID" value="NZ_FZOL01000030.1"/>
</dbReference>
<dbReference type="STRING" id="1215104.GCA_000730585_01699"/>
<sequence length="149" mass="16574">MSAAPSNANRLRLIKLIHVARRELRMDDETYRLMLSGMPALDGVTSTADLSVPNLVQVLEQLKRKGFKVRPKSDSKRPRAKDGQSRKIRSLWLSLRDAGLLRDASEEALVNFVKGATGVAALQWLTGAQASQVIEQLKQWLQRAAQEAV</sequence>
<dbReference type="OrthoDB" id="7360086at2"/>
<evidence type="ECO:0000313" key="2">
    <source>
        <dbReference type="Proteomes" id="UP000198407"/>
    </source>
</evidence>
<evidence type="ECO:0000313" key="1">
    <source>
        <dbReference type="EMBL" id="SNT23384.1"/>
    </source>
</evidence>
<proteinExistence type="predicted"/>